<dbReference type="AlphaFoldDB" id="A0AAN9T7M8"/>
<organism evidence="2 3">
    <name type="scientific">Parthenolecanium corni</name>
    <dbReference type="NCBI Taxonomy" id="536013"/>
    <lineage>
        <taxon>Eukaryota</taxon>
        <taxon>Metazoa</taxon>
        <taxon>Ecdysozoa</taxon>
        <taxon>Arthropoda</taxon>
        <taxon>Hexapoda</taxon>
        <taxon>Insecta</taxon>
        <taxon>Pterygota</taxon>
        <taxon>Neoptera</taxon>
        <taxon>Paraneoptera</taxon>
        <taxon>Hemiptera</taxon>
        <taxon>Sternorrhyncha</taxon>
        <taxon>Coccoidea</taxon>
        <taxon>Coccidae</taxon>
        <taxon>Parthenolecanium</taxon>
    </lineage>
</organism>
<evidence type="ECO:0000313" key="2">
    <source>
        <dbReference type="EMBL" id="KAK7575456.1"/>
    </source>
</evidence>
<sequence length="96" mass="11085">MTKFGKYHCQVQTANVIRHLAAKLGYSTDGERKNSVEQKRRDVESPESTNPRRRSEDESDESRDDRTGQNRTEQDRTEQDRTGQDMTGLDRTPTPT</sequence>
<reference evidence="2 3" key="1">
    <citation type="submission" date="2024-03" db="EMBL/GenBank/DDBJ databases">
        <title>Adaptation during the transition from Ophiocordyceps entomopathogen to insect associate is accompanied by gene loss and intensified selection.</title>
        <authorList>
            <person name="Ward C.M."/>
            <person name="Onetto C.A."/>
            <person name="Borneman A.R."/>
        </authorList>
    </citation>
    <scope>NUCLEOTIDE SEQUENCE [LARGE SCALE GENOMIC DNA]</scope>
    <source>
        <strain evidence="2">AWRI1</strain>
        <tissue evidence="2">Single Adult Female</tissue>
    </source>
</reference>
<accession>A0AAN9T7M8</accession>
<feature type="compositionally biased region" description="Basic and acidic residues" evidence="1">
    <location>
        <begin position="29"/>
        <end position="44"/>
    </location>
</feature>
<evidence type="ECO:0000256" key="1">
    <source>
        <dbReference type="SAM" id="MobiDB-lite"/>
    </source>
</evidence>
<gene>
    <name evidence="2" type="ORF">V9T40_011742</name>
</gene>
<protein>
    <submittedName>
        <fullName evidence="2">Uncharacterized protein</fullName>
    </submittedName>
</protein>
<feature type="region of interest" description="Disordered" evidence="1">
    <location>
        <begin position="24"/>
        <end position="96"/>
    </location>
</feature>
<dbReference type="Proteomes" id="UP001367676">
    <property type="component" value="Unassembled WGS sequence"/>
</dbReference>
<evidence type="ECO:0000313" key="3">
    <source>
        <dbReference type="Proteomes" id="UP001367676"/>
    </source>
</evidence>
<proteinExistence type="predicted"/>
<keyword evidence="3" id="KW-1185">Reference proteome</keyword>
<dbReference type="EMBL" id="JBBCAQ010000036">
    <property type="protein sequence ID" value="KAK7575456.1"/>
    <property type="molecule type" value="Genomic_DNA"/>
</dbReference>
<comment type="caution">
    <text evidence="2">The sequence shown here is derived from an EMBL/GenBank/DDBJ whole genome shotgun (WGS) entry which is preliminary data.</text>
</comment>
<name>A0AAN9T7M8_9HEMI</name>
<feature type="compositionally biased region" description="Basic and acidic residues" evidence="1">
    <location>
        <begin position="63"/>
        <end position="83"/>
    </location>
</feature>